<dbReference type="EMBL" id="AP027081">
    <property type="protein sequence ID" value="BDU78535.1"/>
    <property type="molecule type" value="Genomic_DNA"/>
</dbReference>
<evidence type="ECO:0000256" key="3">
    <source>
        <dbReference type="ARBA" id="ARBA00023052"/>
    </source>
</evidence>
<evidence type="ECO:0000256" key="1">
    <source>
        <dbReference type="ARBA" id="ARBA00001964"/>
    </source>
</evidence>
<dbReference type="KEGG" id="msea:METESE_34930"/>
<proteinExistence type="predicted"/>
<comment type="cofactor">
    <cofactor evidence="1">
        <name>thiamine diphosphate</name>
        <dbReference type="ChEBI" id="CHEBI:58937"/>
    </cofactor>
</comment>
<dbReference type="RefSeq" id="WP_243328975.1">
    <property type="nucleotide sequence ID" value="NZ_AP027081.1"/>
</dbReference>
<reference evidence="5" key="1">
    <citation type="journal article" date="2023" name="Int. J. Syst. Evol. Microbiol.">
        <title>Mesoterricola silvestris gen. nov., sp. nov., Mesoterricola sediminis sp. nov., Geothrix oryzae sp. nov., Geothrix edaphica sp. nov., Geothrix rubra sp. nov., and Geothrix limicola sp. nov., six novel members of Acidobacteriota isolated from soils.</title>
        <authorList>
            <person name="Itoh H."/>
            <person name="Sugisawa Y."/>
            <person name="Mise K."/>
            <person name="Xu Z."/>
            <person name="Kuniyasu M."/>
            <person name="Ushijima N."/>
            <person name="Kawano K."/>
            <person name="Kobayashi E."/>
            <person name="Shiratori Y."/>
            <person name="Masuda Y."/>
            <person name="Senoo K."/>
        </authorList>
    </citation>
    <scope>NUCLEOTIDE SEQUENCE</scope>
    <source>
        <strain evidence="5">W786</strain>
    </source>
</reference>
<feature type="domain" description="Dehydrogenase E1 component" evidence="4">
    <location>
        <begin position="50"/>
        <end position="346"/>
    </location>
</feature>
<gene>
    <name evidence="5" type="primary">acoA</name>
    <name evidence="5" type="ORF">METESE_34930</name>
</gene>
<name>A0AA48GZL2_9BACT</name>
<keyword evidence="5" id="KW-0670">Pyruvate</keyword>
<dbReference type="Proteomes" id="UP001228113">
    <property type="component" value="Chromosome"/>
</dbReference>
<dbReference type="GO" id="GO:0006086">
    <property type="term" value="P:pyruvate decarboxylation to acetyl-CoA"/>
    <property type="evidence" value="ECO:0007669"/>
    <property type="project" value="TreeGrafter"/>
</dbReference>
<dbReference type="CDD" id="cd02000">
    <property type="entry name" value="TPP_E1_PDC_ADC_BCADC"/>
    <property type="match status" value="1"/>
</dbReference>
<protein>
    <submittedName>
        <fullName evidence="5">Pyruvate dehydrogenase E1 component subunit alpha</fullName>
    </submittedName>
</protein>
<dbReference type="InterPro" id="IPR029061">
    <property type="entry name" value="THDP-binding"/>
</dbReference>
<evidence type="ECO:0000313" key="6">
    <source>
        <dbReference type="Proteomes" id="UP001228113"/>
    </source>
</evidence>
<dbReference type="Pfam" id="PF00676">
    <property type="entry name" value="E1_dh"/>
    <property type="match status" value="1"/>
</dbReference>
<dbReference type="PANTHER" id="PTHR11516:SF2">
    <property type="entry name" value="PYRUVATE DEHYDROGENASE ALPHA SUBUNIT"/>
    <property type="match status" value="1"/>
</dbReference>
<dbReference type="Gene3D" id="3.40.50.970">
    <property type="match status" value="1"/>
</dbReference>
<dbReference type="SUPFAM" id="SSF52518">
    <property type="entry name" value="Thiamin diphosphate-binding fold (THDP-binding)"/>
    <property type="match status" value="1"/>
</dbReference>
<evidence type="ECO:0000313" key="5">
    <source>
        <dbReference type="EMBL" id="BDU78535.1"/>
    </source>
</evidence>
<dbReference type="InterPro" id="IPR001017">
    <property type="entry name" value="DH_E1"/>
</dbReference>
<dbReference type="PANTHER" id="PTHR11516">
    <property type="entry name" value="PYRUVATE DEHYDROGENASE E1 COMPONENT, ALPHA SUBUNIT BACTERIAL AND ORGANELLAR"/>
    <property type="match status" value="1"/>
</dbReference>
<dbReference type="InterPro" id="IPR050642">
    <property type="entry name" value="PDH_E1_Alpha_Subunit"/>
</dbReference>
<organism evidence="5 6">
    <name type="scientific">Mesoterricola sediminis</name>
    <dbReference type="NCBI Taxonomy" id="2927980"/>
    <lineage>
        <taxon>Bacteria</taxon>
        <taxon>Pseudomonadati</taxon>
        <taxon>Acidobacteriota</taxon>
        <taxon>Holophagae</taxon>
        <taxon>Holophagales</taxon>
        <taxon>Holophagaceae</taxon>
        <taxon>Mesoterricola</taxon>
    </lineage>
</organism>
<evidence type="ECO:0000256" key="2">
    <source>
        <dbReference type="ARBA" id="ARBA00023002"/>
    </source>
</evidence>
<keyword evidence="2" id="KW-0560">Oxidoreductase</keyword>
<sequence length="354" mass="38144">MKKRPRPADAILTLFRSRRQRMVRGRCGSEEEDAVSSSNPVAGPIEMLRQMLLIRAYEMKIVELGGKGPFPHVCTCVGQEAAAVGVVAALREEDRILTNHRSAGHLLARGADPGRMLAEVMGRATGYCKGKSGTLHISAKELGVLLTSTIVGGELSLATGVALSKSMLKEKGIVACFFGDGAAAEGIFHESVNLASVWDLPVLYVCENNHWQAFVHRDETMRGAFIAPRAAAYGIEGLTVDGNDVEAVHAAALEAARKVRETSRPFLLETYTYRLRGHMEPEPAAGADPKELEHWLGKDPIARMKRTLLERGEATPEDIAAMEAEADAVVDAAEAFAAASPMPAPEELTTEVYA</sequence>
<accession>A0AA48GZL2</accession>
<keyword evidence="6" id="KW-1185">Reference proteome</keyword>
<dbReference type="GO" id="GO:0016624">
    <property type="term" value="F:oxidoreductase activity, acting on the aldehyde or oxo group of donors, disulfide as acceptor"/>
    <property type="evidence" value="ECO:0007669"/>
    <property type="project" value="InterPro"/>
</dbReference>
<dbReference type="AlphaFoldDB" id="A0AA48GZL2"/>
<keyword evidence="3" id="KW-0786">Thiamine pyrophosphate</keyword>
<evidence type="ECO:0000259" key="4">
    <source>
        <dbReference type="Pfam" id="PF00676"/>
    </source>
</evidence>